<dbReference type="GO" id="GO:0030288">
    <property type="term" value="C:outer membrane-bounded periplasmic space"/>
    <property type="evidence" value="ECO:0007669"/>
    <property type="project" value="TreeGrafter"/>
</dbReference>
<comment type="subcellular location">
    <subcellularLocation>
        <location evidence="1">Cell envelope</location>
    </subcellularLocation>
</comment>
<dbReference type="STRING" id="1763538.LPB68_17625"/>
<evidence type="ECO:0000313" key="7">
    <source>
        <dbReference type="EMBL" id="OAB77147.1"/>
    </source>
</evidence>
<evidence type="ECO:0000256" key="1">
    <source>
        <dbReference type="ARBA" id="ARBA00004196"/>
    </source>
</evidence>
<dbReference type="GO" id="GO:1901678">
    <property type="term" value="P:iron coordination entity transport"/>
    <property type="evidence" value="ECO:0007669"/>
    <property type="project" value="UniProtKB-ARBA"/>
</dbReference>
<keyword evidence="5" id="KW-1133">Transmembrane helix</keyword>
<accession>A0A167G2Q5</accession>
<keyword evidence="3" id="KW-0813">Transport</keyword>
<organism evidence="7 8">
    <name type="scientific">Paenibacillus crassostreae</name>
    <dbReference type="NCBI Taxonomy" id="1763538"/>
    <lineage>
        <taxon>Bacteria</taxon>
        <taxon>Bacillati</taxon>
        <taxon>Bacillota</taxon>
        <taxon>Bacilli</taxon>
        <taxon>Bacillales</taxon>
        <taxon>Paenibacillaceae</taxon>
        <taxon>Paenibacillus</taxon>
    </lineage>
</organism>
<dbReference type="PROSITE" id="PS50983">
    <property type="entry name" value="FE_B12_PBP"/>
    <property type="match status" value="1"/>
</dbReference>
<keyword evidence="4" id="KW-0732">Signal</keyword>
<proteinExistence type="inferred from homology"/>
<keyword evidence="8" id="KW-1185">Reference proteome</keyword>
<dbReference type="InterPro" id="IPR051313">
    <property type="entry name" value="Bact_iron-sidero_bind"/>
</dbReference>
<dbReference type="EMBL" id="LSFN01000005">
    <property type="protein sequence ID" value="OAB77147.1"/>
    <property type="molecule type" value="Genomic_DNA"/>
</dbReference>
<dbReference type="RefSeq" id="WP_068656520.1">
    <property type="nucleotide sequence ID" value="NZ_CP017770.1"/>
</dbReference>
<evidence type="ECO:0000313" key="8">
    <source>
        <dbReference type="Proteomes" id="UP000077134"/>
    </source>
</evidence>
<dbReference type="PROSITE" id="PS51257">
    <property type="entry name" value="PROKAR_LIPOPROTEIN"/>
    <property type="match status" value="1"/>
</dbReference>
<feature type="domain" description="Fe/B12 periplasmic-binding" evidence="6">
    <location>
        <begin position="79"/>
        <end position="338"/>
    </location>
</feature>
<evidence type="ECO:0000256" key="5">
    <source>
        <dbReference type="SAM" id="Phobius"/>
    </source>
</evidence>
<dbReference type="PANTHER" id="PTHR30532:SF1">
    <property type="entry name" value="IRON(3+)-HYDROXAMATE-BINDING PROTEIN FHUD"/>
    <property type="match status" value="1"/>
</dbReference>
<dbReference type="PANTHER" id="PTHR30532">
    <property type="entry name" value="IRON III DICITRATE-BINDING PERIPLASMIC PROTEIN"/>
    <property type="match status" value="1"/>
</dbReference>
<evidence type="ECO:0000256" key="2">
    <source>
        <dbReference type="ARBA" id="ARBA00008814"/>
    </source>
</evidence>
<dbReference type="InterPro" id="IPR002491">
    <property type="entry name" value="ABC_transptr_periplasmic_BD"/>
</dbReference>
<dbReference type="OrthoDB" id="2417096at2"/>
<name>A0A167G2Q5_9BACL</name>
<comment type="similarity">
    <text evidence="2">Belongs to the bacterial solute-binding protein 8 family.</text>
</comment>
<dbReference type="KEGG" id="pcx:LPB68_17625"/>
<protein>
    <submittedName>
        <fullName evidence="7">ABC transporter substrate-binding protein</fullName>
    </submittedName>
</protein>
<comment type="caution">
    <text evidence="7">The sequence shown here is derived from an EMBL/GenBank/DDBJ whole genome shotgun (WGS) entry which is preliminary data.</text>
</comment>
<feature type="transmembrane region" description="Helical" evidence="5">
    <location>
        <begin position="12"/>
        <end position="28"/>
    </location>
</feature>
<dbReference type="AlphaFoldDB" id="A0A167G2Q5"/>
<reference evidence="7 8" key="1">
    <citation type="submission" date="2016-02" db="EMBL/GenBank/DDBJ databases">
        <title>Paenibacillus sp. LPB0068, isolated from Crassostrea gigas.</title>
        <authorList>
            <person name="Shin S.-K."/>
            <person name="Yi H."/>
        </authorList>
    </citation>
    <scope>NUCLEOTIDE SEQUENCE [LARGE SCALE GENOMIC DNA]</scope>
    <source>
        <strain evidence="7 8">LPB0068</strain>
    </source>
</reference>
<dbReference type="Pfam" id="PF01497">
    <property type="entry name" value="Peripla_BP_2"/>
    <property type="match status" value="1"/>
</dbReference>
<evidence type="ECO:0000256" key="4">
    <source>
        <dbReference type="ARBA" id="ARBA00022729"/>
    </source>
</evidence>
<keyword evidence="5" id="KW-0472">Membrane</keyword>
<dbReference type="Proteomes" id="UP000077134">
    <property type="component" value="Unassembled WGS sequence"/>
</dbReference>
<dbReference type="Gene3D" id="3.40.50.1980">
    <property type="entry name" value="Nitrogenase molybdenum iron protein domain"/>
    <property type="match status" value="2"/>
</dbReference>
<sequence length="338" mass="36403">MYTRNLLVKKKLGFILVSIMVVALLLSGCGNNNAAVNNANKTTETPTADNSTTSTEVAAPAEKTVIDSMGHSVVIPANPERIIGSYLEDYLVTLGIAPVAQWSVANGIQDYLSTGLKDIPTISYDLPPEAVASFTPDLIIIGAESQVENGLYEQYSKIAPTYVLGSEVNSDWRTALTTIAEIVGKSDVAEKALQDYDQKVADTKVKLTEAIQEQSAAILWLTGKQFYLVDETLSSGAVLYSDLGMTPPNLVAEIPQDAKATWNPISLEKLATLDADHIFILNSDKGQDDDTTKSTIWSNLAAVKAGNVYELESTSSWLYTGYIAGVQVMDDVIANLVK</sequence>
<keyword evidence="5" id="KW-0812">Transmembrane</keyword>
<dbReference type="SUPFAM" id="SSF53807">
    <property type="entry name" value="Helical backbone' metal receptor"/>
    <property type="match status" value="1"/>
</dbReference>
<gene>
    <name evidence="7" type="ORF">PNBC_07110</name>
</gene>
<evidence type="ECO:0000259" key="6">
    <source>
        <dbReference type="PROSITE" id="PS50983"/>
    </source>
</evidence>
<evidence type="ECO:0000256" key="3">
    <source>
        <dbReference type="ARBA" id="ARBA00022448"/>
    </source>
</evidence>